<protein>
    <submittedName>
        <fullName evidence="1">Ribose-5-phosphate isomerase</fullName>
    </submittedName>
</protein>
<dbReference type="Proteomes" id="UP000622687">
    <property type="component" value="Unassembled WGS sequence"/>
</dbReference>
<accession>A0A934M256</accession>
<dbReference type="EMBL" id="JAEEGB010000017">
    <property type="protein sequence ID" value="MBI6874049.1"/>
    <property type="molecule type" value="Genomic_DNA"/>
</dbReference>
<gene>
    <name evidence="1" type="ORF">I6U51_15295</name>
</gene>
<sequence>MNKYFIDKEEKYERILELLCKYKGLSREELFKILKDRECRYLFFLLIRKYGCDDIGMLQKDFPSVNKNNIGLNFRKAEEKLLLNRKIRDMYFEAEDIIEKAK</sequence>
<dbReference type="GO" id="GO:0016853">
    <property type="term" value="F:isomerase activity"/>
    <property type="evidence" value="ECO:0007669"/>
    <property type="project" value="UniProtKB-KW"/>
</dbReference>
<reference evidence="1" key="1">
    <citation type="submission" date="2020-12" db="EMBL/GenBank/DDBJ databases">
        <title>Clostridium thailandense sp. nov., a novel acetogenic bacterium isolated from peat land soil in Thailand.</title>
        <authorList>
            <person name="Chaikitkaew S."/>
            <person name="Birkeland N.K."/>
        </authorList>
    </citation>
    <scope>NUCLEOTIDE SEQUENCE</scope>
    <source>
        <strain evidence="1">DSM 17425</strain>
    </source>
</reference>
<dbReference type="RefSeq" id="WP_178906287.1">
    <property type="nucleotide sequence ID" value="NZ_JAEEGB010000017.1"/>
</dbReference>
<dbReference type="AlphaFoldDB" id="A0A934M256"/>
<evidence type="ECO:0000313" key="2">
    <source>
        <dbReference type="Proteomes" id="UP000622687"/>
    </source>
</evidence>
<evidence type="ECO:0000313" key="1">
    <source>
        <dbReference type="EMBL" id="MBI6874049.1"/>
    </source>
</evidence>
<organism evidence="1 2">
    <name type="scientific">Clostridium aciditolerans</name>
    <dbReference type="NCBI Taxonomy" id="339861"/>
    <lineage>
        <taxon>Bacteria</taxon>
        <taxon>Bacillati</taxon>
        <taxon>Bacillota</taxon>
        <taxon>Clostridia</taxon>
        <taxon>Eubacteriales</taxon>
        <taxon>Clostridiaceae</taxon>
        <taxon>Clostridium</taxon>
    </lineage>
</organism>
<comment type="caution">
    <text evidence="1">The sequence shown here is derived from an EMBL/GenBank/DDBJ whole genome shotgun (WGS) entry which is preliminary data.</text>
</comment>
<keyword evidence="2" id="KW-1185">Reference proteome</keyword>
<keyword evidence="1" id="KW-0413">Isomerase</keyword>
<proteinExistence type="predicted"/>
<name>A0A934M256_9CLOT</name>